<evidence type="ECO:0000256" key="1">
    <source>
        <dbReference type="ARBA" id="ARBA00004429"/>
    </source>
</evidence>
<dbReference type="InterPro" id="IPR003004">
    <property type="entry name" value="GspF/PilC"/>
</dbReference>
<dbReference type="Gene3D" id="1.20.81.30">
    <property type="entry name" value="Type II secretion system (T2SS), domain F"/>
    <property type="match status" value="2"/>
</dbReference>
<keyword evidence="3" id="KW-1003">Cell membrane</keyword>
<dbReference type="InterPro" id="IPR018076">
    <property type="entry name" value="T2SS_GspF_dom"/>
</dbReference>
<evidence type="ECO:0000256" key="4">
    <source>
        <dbReference type="ARBA" id="ARBA00022519"/>
    </source>
</evidence>
<sequence>MKQLNLYSWQGVSLNGEYCSGYQLCTHREQGEQQLLAEGIITYHFKLKPHRMMKVWQLKTLIVFFQQLESMLNAGLTLSASLNLLMSNQPSLAWRIVIELLLKKISAGEKLSTALSQWPQIFPPTLPALISAGELTGHLPNSCLQVVKLLEQQQAMKEELIAALRYPCITLLFLVCTTTGLLTFVLPEFALMYQSLNAPLPYLTQLLISAPQYLNVLLPLLCIITALVLPILHYCEHRYPTWKRVRHQLLLSIPLLGEVWRSRQLSLLFSTLSSTQQSGLTLLHGLQLVAGLFTSPLWKKGIEEVYQRLHHGEKLSQAMAYNDHYPPLSLLLIRSAEETGQLDNAFSQLAIWYSNQASTLSRRLTQRVEPIMLAVSGGLVGGVVIAMYLPIFYLGEALS</sequence>
<feature type="transmembrane region" description="Helical" evidence="8">
    <location>
        <begin position="371"/>
        <end position="393"/>
    </location>
</feature>
<dbReference type="PANTHER" id="PTHR30012">
    <property type="entry name" value="GENERAL SECRETION PATHWAY PROTEIN"/>
    <property type="match status" value="1"/>
</dbReference>
<dbReference type="AlphaFoldDB" id="A0A1H9E2G6"/>
<feature type="transmembrane region" description="Helical" evidence="8">
    <location>
        <begin position="166"/>
        <end position="193"/>
    </location>
</feature>
<organism evidence="10 11">
    <name type="scientific">Rosenbergiella nectarea</name>
    <dbReference type="NCBI Taxonomy" id="988801"/>
    <lineage>
        <taxon>Bacteria</taxon>
        <taxon>Pseudomonadati</taxon>
        <taxon>Pseudomonadota</taxon>
        <taxon>Gammaproteobacteria</taxon>
        <taxon>Enterobacterales</taxon>
        <taxon>Erwiniaceae</taxon>
        <taxon>Rosenbergiella</taxon>
    </lineage>
</organism>
<dbReference type="RefSeq" id="WP_092672201.1">
    <property type="nucleotide sequence ID" value="NZ_FOGC01000001.1"/>
</dbReference>
<gene>
    <name evidence="10" type="ORF">SAMN05216522_101501</name>
</gene>
<accession>A0A1H9E2G6</accession>
<comment type="subcellular location">
    <subcellularLocation>
        <location evidence="1">Cell inner membrane</location>
        <topology evidence="1">Multi-pass membrane protein</topology>
    </subcellularLocation>
</comment>
<name>A0A1H9E2G6_9GAMM</name>
<evidence type="ECO:0000256" key="7">
    <source>
        <dbReference type="ARBA" id="ARBA00023136"/>
    </source>
</evidence>
<dbReference type="EMBL" id="FOGC01000001">
    <property type="protein sequence ID" value="SEQ19936.1"/>
    <property type="molecule type" value="Genomic_DNA"/>
</dbReference>
<dbReference type="STRING" id="988801.SAMN05216522_101501"/>
<evidence type="ECO:0000256" key="6">
    <source>
        <dbReference type="ARBA" id="ARBA00022989"/>
    </source>
</evidence>
<feature type="transmembrane region" description="Helical" evidence="8">
    <location>
        <begin position="213"/>
        <end position="235"/>
    </location>
</feature>
<dbReference type="GO" id="GO:0015628">
    <property type="term" value="P:protein secretion by the type II secretion system"/>
    <property type="evidence" value="ECO:0007669"/>
    <property type="project" value="TreeGrafter"/>
</dbReference>
<dbReference type="GO" id="GO:0005886">
    <property type="term" value="C:plasma membrane"/>
    <property type="evidence" value="ECO:0007669"/>
    <property type="project" value="UniProtKB-SubCell"/>
</dbReference>
<keyword evidence="4" id="KW-0997">Cell inner membrane</keyword>
<comment type="similarity">
    <text evidence="2">Belongs to the GSP F family.</text>
</comment>
<protein>
    <submittedName>
        <fullName evidence="10">Protein transport protein HofC</fullName>
    </submittedName>
</protein>
<keyword evidence="6 8" id="KW-1133">Transmembrane helix</keyword>
<evidence type="ECO:0000313" key="10">
    <source>
        <dbReference type="EMBL" id="SEQ19936.1"/>
    </source>
</evidence>
<dbReference type="Pfam" id="PF00482">
    <property type="entry name" value="T2SSF"/>
    <property type="match status" value="2"/>
</dbReference>
<keyword evidence="5 8" id="KW-0812">Transmembrane</keyword>
<proteinExistence type="inferred from homology"/>
<dbReference type="PANTHER" id="PTHR30012:SF7">
    <property type="entry name" value="PROTEIN TRANSPORT PROTEIN HOFC HOMOLOG"/>
    <property type="match status" value="1"/>
</dbReference>
<dbReference type="InterPro" id="IPR042094">
    <property type="entry name" value="T2SS_GspF_sf"/>
</dbReference>
<evidence type="ECO:0000256" key="8">
    <source>
        <dbReference type="SAM" id="Phobius"/>
    </source>
</evidence>
<evidence type="ECO:0000256" key="5">
    <source>
        <dbReference type="ARBA" id="ARBA00022692"/>
    </source>
</evidence>
<reference evidence="11" key="1">
    <citation type="submission" date="2016-10" db="EMBL/GenBank/DDBJ databases">
        <authorList>
            <person name="Varghese N."/>
            <person name="Submissions S."/>
        </authorList>
    </citation>
    <scope>NUCLEOTIDE SEQUENCE [LARGE SCALE GENOMIC DNA]</scope>
    <source>
        <strain evidence="11">8N4</strain>
    </source>
</reference>
<feature type="domain" description="Type II secretion system protein GspF" evidence="9">
    <location>
        <begin position="270"/>
        <end position="390"/>
    </location>
</feature>
<dbReference type="PRINTS" id="PR00812">
    <property type="entry name" value="BCTERIALGSPF"/>
</dbReference>
<keyword evidence="7 8" id="KW-0472">Membrane</keyword>
<evidence type="ECO:0000313" key="11">
    <source>
        <dbReference type="Proteomes" id="UP000242515"/>
    </source>
</evidence>
<keyword evidence="11" id="KW-1185">Reference proteome</keyword>
<evidence type="ECO:0000256" key="2">
    <source>
        <dbReference type="ARBA" id="ARBA00005745"/>
    </source>
</evidence>
<dbReference type="OrthoDB" id="9805682at2"/>
<dbReference type="Proteomes" id="UP000242515">
    <property type="component" value="Unassembled WGS sequence"/>
</dbReference>
<evidence type="ECO:0000259" key="9">
    <source>
        <dbReference type="Pfam" id="PF00482"/>
    </source>
</evidence>
<feature type="domain" description="Type II secretion system protein GspF" evidence="9">
    <location>
        <begin position="64"/>
        <end position="187"/>
    </location>
</feature>
<evidence type="ECO:0000256" key="3">
    <source>
        <dbReference type="ARBA" id="ARBA00022475"/>
    </source>
</evidence>